<gene>
    <name evidence="8" type="ORF">B0J15DRAFT_473820</name>
</gene>
<evidence type="ECO:0000256" key="2">
    <source>
        <dbReference type="ARBA" id="ARBA00022723"/>
    </source>
</evidence>
<dbReference type="InterPro" id="IPR001138">
    <property type="entry name" value="Zn2Cys6_DnaBD"/>
</dbReference>
<accession>A0A9P9RDE4</accession>
<dbReference type="GO" id="GO:0008270">
    <property type="term" value="F:zinc ion binding"/>
    <property type="evidence" value="ECO:0007669"/>
    <property type="project" value="InterPro"/>
</dbReference>
<feature type="domain" description="Zn(2)-C6 fungal-type" evidence="7">
    <location>
        <begin position="58"/>
        <end position="88"/>
    </location>
</feature>
<evidence type="ECO:0000256" key="1">
    <source>
        <dbReference type="ARBA" id="ARBA00004123"/>
    </source>
</evidence>
<dbReference type="InterPro" id="IPR036864">
    <property type="entry name" value="Zn2-C6_fun-type_DNA-bd_sf"/>
</dbReference>
<dbReference type="Pfam" id="PF00172">
    <property type="entry name" value="Zn_clus"/>
    <property type="match status" value="2"/>
</dbReference>
<dbReference type="SUPFAM" id="SSF57701">
    <property type="entry name" value="Zn2/Cys6 DNA-binding domain"/>
    <property type="match status" value="2"/>
</dbReference>
<organism evidence="8 9">
    <name type="scientific">Fusarium solani</name>
    <name type="common">Filamentous fungus</name>
    <dbReference type="NCBI Taxonomy" id="169388"/>
    <lineage>
        <taxon>Eukaryota</taxon>
        <taxon>Fungi</taxon>
        <taxon>Dikarya</taxon>
        <taxon>Ascomycota</taxon>
        <taxon>Pezizomycotina</taxon>
        <taxon>Sordariomycetes</taxon>
        <taxon>Hypocreomycetidae</taxon>
        <taxon>Hypocreales</taxon>
        <taxon>Nectriaceae</taxon>
        <taxon>Fusarium</taxon>
        <taxon>Fusarium solani species complex</taxon>
    </lineage>
</organism>
<evidence type="ECO:0000256" key="6">
    <source>
        <dbReference type="SAM" id="MobiDB-lite"/>
    </source>
</evidence>
<evidence type="ECO:0000259" key="7">
    <source>
        <dbReference type="PROSITE" id="PS50048"/>
    </source>
</evidence>
<feature type="compositionally biased region" description="Low complexity" evidence="6">
    <location>
        <begin position="101"/>
        <end position="120"/>
    </location>
</feature>
<evidence type="ECO:0000313" key="8">
    <source>
        <dbReference type="EMBL" id="KAH7274912.1"/>
    </source>
</evidence>
<dbReference type="Gene3D" id="4.10.240.10">
    <property type="entry name" value="Zn(2)-C6 fungal-type DNA-binding domain"/>
    <property type="match status" value="2"/>
</dbReference>
<dbReference type="AlphaFoldDB" id="A0A9P9RDE4"/>
<comment type="subcellular location">
    <subcellularLocation>
        <location evidence="1">Nucleus</location>
    </subcellularLocation>
</comment>
<evidence type="ECO:0000313" key="9">
    <source>
        <dbReference type="Proteomes" id="UP000736672"/>
    </source>
</evidence>
<evidence type="ECO:0000256" key="4">
    <source>
        <dbReference type="ARBA" id="ARBA00023163"/>
    </source>
</evidence>
<dbReference type="SMART" id="SM00066">
    <property type="entry name" value="GAL4"/>
    <property type="match status" value="2"/>
</dbReference>
<dbReference type="PANTHER" id="PTHR47338:SF5">
    <property type="entry name" value="ZN(II)2CYS6 TRANSCRIPTION FACTOR (EUROFUNG)"/>
    <property type="match status" value="1"/>
</dbReference>
<dbReference type="PROSITE" id="PS50048">
    <property type="entry name" value="ZN2_CY6_FUNGAL_2"/>
    <property type="match status" value="2"/>
</dbReference>
<dbReference type="GO" id="GO:0005634">
    <property type="term" value="C:nucleus"/>
    <property type="evidence" value="ECO:0007669"/>
    <property type="project" value="UniProtKB-SubCell"/>
</dbReference>
<keyword evidence="5" id="KW-0539">Nucleus</keyword>
<reference evidence="8" key="1">
    <citation type="journal article" date="2021" name="Nat. Commun.">
        <title>Genetic determinants of endophytism in the Arabidopsis root mycobiome.</title>
        <authorList>
            <person name="Mesny F."/>
            <person name="Miyauchi S."/>
            <person name="Thiergart T."/>
            <person name="Pickel B."/>
            <person name="Atanasova L."/>
            <person name="Karlsson M."/>
            <person name="Huettel B."/>
            <person name="Barry K.W."/>
            <person name="Haridas S."/>
            <person name="Chen C."/>
            <person name="Bauer D."/>
            <person name="Andreopoulos W."/>
            <person name="Pangilinan J."/>
            <person name="LaButti K."/>
            <person name="Riley R."/>
            <person name="Lipzen A."/>
            <person name="Clum A."/>
            <person name="Drula E."/>
            <person name="Henrissat B."/>
            <person name="Kohler A."/>
            <person name="Grigoriev I.V."/>
            <person name="Martin F.M."/>
            <person name="Hacquard S."/>
        </authorList>
    </citation>
    <scope>NUCLEOTIDE SEQUENCE</scope>
    <source>
        <strain evidence="8">FSSC 5 MPI-SDFR-AT-0091</strain>
    </source>
</reference>
<feature type="compositionally biased region" description="Polar residues" evidence="6">
    <location>
        <begin position="133"/>
        <end position="142"/>
    </location>
</feature>
<dbReference type="PROSITE" id="PS00463">
    <property type="entry name" value="ZN2_CY6_FUNGAL_1"/>
    <property type="match status" value="2"/>
</dbReference>
<feature type="region of interest" description="Disordered" evidence="6">
    <location>
        <begin position="97"/>
        <end position="142"/>
    </location>
</feature>
<dbReference type="InterPro" id="IPR050815">
    <property type="entry name" value="TF_fung"/>
</dbReference>
<comment type="caution">
    <text evidence="8">The sequence shown here is derived from an EMBL/GenBank/DDBJ whole genome shotgun (WGS) entry which is preliminary data.</text>
</comment>
<sequence>MPAPRSKTTCNQCRARKVQCDGGPCPCTSCKRLNFECSFDDTIALPASVLEKRRGSRACRQCHSLKMKCTGELPACAGCRSRDKACVYPEPKRIVRRHQTSSALSPSKPSSSSISPGPGSVALGTPEAVSPHASFTSPRGSQRNMTVPLPCLATASQEHLVDGHPLPPLRDRLHLVMDFFRHIYPIPFYAFLQEA</sequence>
<dbReference type="Proteomes" id="UP000736672">
    <property type="component" value="Unassembled WGS sequence"/>
</dbReference>
<evidence type="ECO:0000256" key="5">
    <source>
        <dbReference type="ARBA" id="ARBA00023242"/>
    </source>
</evidence>
<dbReference type="CDD" id="cd00067">
    <property type="entry name" value="GAL4"/>
    <property type="match status" value="2"/>
</dbReference>
<dbReference type="GO" id="GO:0000981">
    <property type="term" value="F:DNA-binding transcription factor activity, RNA polymerase II-specific"/>
    <property type="evidence" value="ECO:0007669"/>
    <property type="project" value="InterPro"/>
</dbReference>
<proteinExistence type="predicted"/>
<keyword evidence="9" id="KW-1185">Reference proteome</keyword>
<dbReference type="EMBL" id="JAGTJS010000001">
    <property type="protein sequence ID" value="KAH7274912.1"/>
    <property type="molecule type" value="Genomic_DNA"/>
</dbReference>
<keyword evidence="3" id="KW-0805">Transcription regulation</keyword>
<name>A0A9P9RDE4_FUSSL</name>
<feature type="domain" description="Zn(2)-C6 fungal-type" evidence="7">
    <location>
        <begin position="9"/>
        <end position="39"/>
    </location>
</feature>
<keyword evidence="4" id="KW-0804">Transcription</keyword>
<dbReference type="PANTHER" id="PTHR47338">
    <property type="entry name" value="ZN(II)2CYS6 TRANSCRIPTION FACTOR (EUROFUNG)-RELATED"/>
    <property type="match status" value="1"/>
</dbReference>
<protein>
    <recommendedName>
        <fullName evidence="7">Zn(2)-C6 fungal-type domain-containing protein</fullName>
    </recommendedName>
</protein>
<dbReference type="OrthoDB" id="103349at2759"/>
<evidence type="ECO:0000256" key="3">
    <source>
        <dbReference type="ARBA" id="ARBA00023015"/>
    </source>
</evidence>
<keyword evidence="2" id="KW-0479">Metal-binding</keyword>